<evidence type="ECO:0000256" key="11">
    <source>
        <dbReference type="ARBA" id="ARBA00048988"/>
    </source>
</evidence>
<organism evidence="15 16">
    <name type="scientific">Methylococcus capsulatus</name>
    <dbReference type="NCBI Taxonomy" id="414"/>
    <lineage>
        <taxon>Bacteria</taxon>
        <taxon>Pseudomonadati</taxon>
        <taxon>Pseudomonadota</taxon>
        <taxon>Gammaproteobacteria</taxon>
        <taxon>Methylococcales</taxon>
        <taxon>Methylococcaceae</taxon>
        <taxon>Methylococcus</taxon>
    </lineage>
</organism>
<feature type="binding site" evidence="12">
    <location>
        <begin position="29"/>
        <end position="36"/>
    </location>
    <ligand>
        <name>ATP</name>
        <dbReference type="ChEBI" id="CHEBI:30616"/>
    </ligand>
</feature>
<dbReference type="NCBIfam" id="NF008743">
    <property type="entry name" value="PRK11773.1"/>
    <property type="match status" value="1"/>
</dbReference>
<feature type="domain" description="UvrD-like helicase C-terminal" evidence="14">
    <location>
        <begin position="287"/>
        <end position="565"/>
    </location>
</feature>
<keyword evidence="16" id="KW-1185">Reference proteome</keyword>
<evidence type="ECO:0000256" key="5">
    <source>
        <dbReference type="ARBA" id="ARBA00022840"/>
    </source>
</evidence>
<comment type="catalytic activity">
    <reaction evidence="11">
        <text>ATP + H2O = ADP + phosphate + H(+)</text>
        <dbReference type="Rhea" id="RHEA:13065"/>
        <dbReference type="ChEBI" id="CHEBI:15377"/>
        <dbReference type="ChEBI" id="CHEBI:15378"/>
        <dbReference type="ChEBI" id="CHEBI:30616"/>
        <dbReference type="ChEBI" id="CHEBI:43474"/>
        <dbReference type="ChEBI" id="CHEBI:456216"/>
        <dbReference type="EC" id="5.6.2.4"/>
    </reaction>
</comment>
<reference evidence="15 16" key="1">
    <citation type="submission" date="2022-09" db="EMBL/GenBank/DDBJ databases">
        <authorList>
            <person name="Giprobiosintez L."/>
        </authorList>
    </citation>
    <scope>NUCLEOTIDE SEQUENCE [LARGE SCALE GENOMIC DNA]</scope>
    <source>
        <strain evidence="16">VKPM-B-12549 (GBS-15)</strain>
    </source>
</reference>
<dbReference type="InterPro" id="IPR014017">
    <property type="entry name" value="DNA_helicase_UvrD-like_C"/>
</dbReference>
<evidence type="ECO:0000259" key="13">
    <source>
        <dbReference type="PROSITE" id="PS51198"/>
    </source>
</evidence>
<evidence type="ECO:0000256" key="10">
    <source>
        <dbReference type="ARBA" id="ARBA00034923"/>
    </source>
</evidence>
<dbReference type="Pfam" id="PF00580">
    <property type="entry name" value="UvrD-helicase"/>
    <property type="match status" value="1"/>
</dbReference>
<proteinExistence type="inferred from homology"/>
<evidence type="ECO:0000256" key="7">
    <source>
        <dbReference type="ARBA" id="ARBA00023235"/>
    </source>
</evidence>
<keyword evidence="4 12" id="KW-0347">Helicase</keyword>
<dbReference type="PANTHER" id="PTHR11070">
    <property type="entry name" value="UVRD / RECB / PCRA DNA HELICASE FAMILY MEMBER"/>
    <property type="match status" value="1"/>
</dbReference>
<name>A0ABZ2FBX3_METCP</name>
<keyword evidence="5 12" id="KW-0067">ATP-binding</keyword>
<keyword evidence="2 12" id="KW-0547">Nucleotide-binding</keyword>
<keyword evidence="6" id="KW-0238">DNA-binding</keyword>
<keyword evidence="3 12" id="KW-0378">Hydrolase</keyword>
<evidence type="ECO:0000256" key="3">
    <source>
        <dbReference type="ARBA" id="ARBA00022801"/>
    </source>
</evidence>
<protein>
    <recommendedName>
        <fullName evidence="9">DNA 3'-5' helicase</fullName>
        <ecNumber evidence="9">5.6.2.4</ecNumber>
    </recommendedName>
    <alternativeName>
        <fullName evidence="10">DNA 3'-5' helicase II</fullName>
    </alternativeName>
</protein>
<gene>
    <name evidence="15" type="primary">uvrD</name>
    <name evidence="15" type="synonym">mutU</name>
    <name evidence="15" type="synonym">recL</name>
    <name evidence="15" type="ORF">N4J17_10560</name>
</gene>
<dbReference type="Gene3D" id="1.10.486.10">
    <property type="entry name" value="PCRA, domain 4"/>
    <property type="match status" value="1"/>
</dbReference>
<feature type="domain" description="UvrD-like helicase ATP-binding" evidence="13">
    <location>
        <begin position="8"/>
        <end position="286"/>
    </location>
</feature>
<evidence type="ECO:0000259" key="14">
    <source>
        <dbReference type="PROSITE" id="PS51217"/>
    </source>
</evidence>
<dbReference type="EMBL" id="CP104311">
    <property type="protein sequence ID" value="WWF03692.1"/>
    <property type="molecule type" value="Genomic_DNA"/>
</dbReference>
<dbReference type="Proteomes" id="UP001359308">
    <property type="component" value="Chromosome"/>
</dbReference>
<evidence type="ECO:0000256" key="1">
    <source>
        <dbReference type="ARBA" id="ARBA00009922"/>
    </source>
</evidence>
<evidence type="ECO:0000256" key="8">
    <source>
        <dbReference type="ARBA" id="ARBA00034617"/>
    </source>
</evidence>
<dbReference type="Pfam" id="PF21196">
    <property type="entry name" value="PcrA_UvrD_tudor"/>
    <property type="match status" value="1"/>
</dbReference>
<dbReference type="GO" id="GO:0003678">
    <property type="term" value="F:DNA helicase activity"/>
    <property type="evidence" value="ECO:0007669"/>
    <property type="project" value="UniProtKB-EC"/>
</dbReference>
<evidence type="ECO:0000256" key="6">
    <source>
        <dbReference type="ARBA" id="ARBA00023125"/>
    </source>
</evidence>
<evidence type="ECO:0000256" key="9">
    <source>
        <dbReference type="ARBA" id="ARBA00034808"/>
    </source>
</evidence>
<comment type="similarity">
    <text evidence="1">Belongs to the helicase family. UvrD subfamily.</text>
</comment>
<dbReference type="GO" id="GO:0016787">
    <property type="term" value="F:hydrolase activity"/>
    <property type="evidence" value="ECO:0007669"/>
    <property type="project" value="UniProtKB-KW"/>
</dbReference>
<dbReference type="InterPro" id="IPR014016">
    <property type="entry name" value="UvrD-like_ATP-bd"/>
</dbReference>
<dbReference type="Gene3D" id="3.40.50.300">
    <property type="entry name" value="P-loop containing nucleotide triphosphate hydrolases"/>
    <property type="match status" value="2"/>
</dbReference>
<dbReference type="PROSITE" id="PS51217">
    <property type="entry name" value="UVRD_HELICASE_CTER"/>
    <property type="match status" value="1"/>
</dbReference>
<evidence type="ECO:0000256" key="4">
    <source>
        <dbReference type="ARBA" id="ARBA00022806"/>
    </source>
</evidence>
<dbReference type="CDD" id="cd18807">
    <property type="entry name" value="SF1_C_UvrD"/>
    <property type="match status" value="1"/>
</dbReference>
<dbReference type="InterPro" id="IPR000212">
    <property type="entry name" value="DNA_helicase_UvrD/REP"/>
</dbReference>
<comment type="catalytic activity">
    <reaction evidence="8">
        <text>Couples ATP hydrolysis with the unwinding of duplex DNA by translocating in the 3'-5' direction.</text>
        <dbReference type="EC" id="5.6.2.4"/>
    </reaction>
</comment>
<evidence type="ECO:0000313" key="16">
    <source>
        <dbReference type="Proteomes" id="UP001359308"/>
    </source>
</evidence>
<evidence type="ECO:0000256" key="12">
    <source>
        <dbReference type="PROSITE-ProRule" id="PRU00560"/>
    </source>
</evidence>
<dbReference type="PANTHER" id="PTHR11070:SF2">
    <property type="entry name" value="ATP-DEPENDENT DNA HELICASE SRS2"/>
    <property type="match status" value="1"/>
</dbReference>
<dbReference type="Pfam" id="PF13361">
    <property type="entry name" value="UvrD_C"/>
    <property type="match status" value="2"/>
</dbReference>
<dbReference type="InterPro" id="IPR027417">
    <property type="entry name" value="P-loop_NTPase"/>
</dbReference>
<evidence type="ECO:0000256" key="2">
    <source>
        <dbReference type="ARBA" id="ARBA00022741"/>
    </source>
</evidence>
<dbReference type="RefSeq" id="WP_198323337.1">
    <property type="nucleotide sequence ID" value="NZ_CP104311.1"/>
</dbReference>
<dbReference type="Gene3D" id="1.10.10.160">
    <property type="match status" value="1"/>
</dbReference>
<keyword evidence="7" id="KW-0413">Isomerase</keyword>
<evidence type="ECO:0000313" key="15">
    <source>
        <dbReference type="EMBL" id="WWF03692.1"/>
    </source>
</evidence>
<sequence length="726" mass="82110">MDITDIIAPLNEAQREAVTAPDRSLLVLAGAGSGKTRVLVHRIAWLLRAEGVSPHAILAVTFTNKAANEMKARIEALLELSTQGLWVGTFHGLAHRFLRRHAPEAGLPEGFQILDSDDQYRLIRRLLKTLELDEARWPPRQIQWYINTQKDEGRRARNLPDSYDPFEQQMRRIYLAYEELCQRSGLVDFAELLLRTHEFLRDNADALAHYQERFQHVLVDEFQDTNSVQYAWLRLLTQDRDNLSVVGDDDQSIYGWRGAKIENLHRFRRDYPRHRMIRLEQNYRSTGNILSAANALIARNEGRLGKNLWTEGGRGEPISVYAAFNEQDESCFVIERIRRWVEEGGRRSDAAILYRSNAQSRQFEEKLLALGIPYRVYGGLRFFERAEIKDALAYLRLIANHHDDPGFERVINTPTRGIGAKTLDLVRELARFEQLSLWAAAEKLIGDGVLPARAAGALAGFLDLVETMAAAAQGRALWEQVELAVKSSGLLEHYRKEKGEQAEARVENLEELVGAARQFELDPLIDPELGGLDQFLAHAALEAGENQGESCEDCVQLMTLHAAKGLEFNLVFLVGLEEGLFPSLQSLEDPARLEEERRLCYVGITRARRKLYITHAECRRLYGKETYPRRSRFLRELPPDCLEEVRMKGGVSRPVASAMQSADTSAMPGAGARGGFRLGQRVRHGKFGEGVILQQEGDGAQARVHVNFAEVGAKWLMLAYANLEPI</sequence>
<dbReference type="PROSITE" id="PS51198">
    <property type="entry name" value="UVRD_HELICASE_ATP_BIND"/>
    <property type="match status" value="1"/>
</dbReference>
<dbReference type="SUPFAM" id="SSF52540">
    <property type="entry name" value="P-loop containing nucleoside triphosphate hydrolases"/>
    <property type="match status" value="1"/>
</dbReference>
<accession>A0ABZ2FBX3</accession>
<dbReference type="CDD" id="cd17932">
    <property type="entry name" value="DEXQc_UvrD"/>
    <property type="match status" value="1"/>
</dbReference>
<dbReference type="InterPro" id="IPR013986">
    <property type="entry name" value="DExx_box_DNA_helicase_dom_sf"/>
</dbReference>
<dbReference type="EC" id="5.6.2.4" evidence="9"/>